<evidence type="ECO:0000313" key="4">
    <source>
        <dbReference type="Proteomes" id="UP000075526"/>
    </source>
</evidence>
<dbReference type="Gene3D" id="3.20.20.100">
    <property type="entry name" value="NADP-dependent oxidoreductase domain"/>
    <property type="match status" value="1"/>
</dbReference>
<dbReference type="RefSeq" id="WP_043551323.1">
    <property type="nucleotide sequence ID" value="NZ_LHZF01000140.1"/>
</dbReference>
<dbReference type="SUPFAM" id="SSF51430">
    <property type="entry name" value="NAD(P)-linked oxidoreductase"/>
    <property type="match status" value="1"/>
</dbReference>
<dbReference type="GO" id="GO:0016491">
    <property type="term" value="F:oxidoreductase activity"/>
    <property type="evidence" value="ECO:0007669"/>
    <property type="project" value="UniProtKB-KW"/>
</dbReference>
<evidence type="ECO:0000256" key="1">
    <source>
        <dbReference type="ARBA" id="ARBA00023002"/>
    </source>
</evidence>
<dbReference type="FunFam" id="3.20.20.100:FF:000004">
    <property type="entry name" value="Oxidoreductase, aldo/keto reductase"/>
    <property type="match status" value="1"/>
</dbReference>
<organism evidence="3 4">
    <name type="scientific">Acetobacter malorum</name>
    <dbReference type="NCBI Taxonomy" id="178901"/>
    <lineage>
        <taxon>Bacteria</taxon>
        <taxon>Pseudomonadati</taxon>
        <taxon>Pseudomonadota</taxon>
        <taxon>Alphaproteobacteria</taxon>
        <taxon>Acetobacterales</taxon>
        <taxon>Acetobacteraceae</taxon>
        <taxon>Acetobacter</taxon>
    </lineage>
</organism>
<dbReference type="GO" id="GO:0005829">
    <property type="term" value="C:cytosol"/>
    <property type="evidence" value="ECO:0007669"/>
    <property type="project" value="UniProtKB-ARBA"/>
</dbReference>
<dbReference type="InterPro" id="IPR020471">
    <property type="entry name" value="AKR"/>
</dbReference>
<feature type="domain" description="NADP-dependent oxidoreductase" evidence="2">
    <location>
        <begin position="17"/>
        <end position="308"/>
    </location>
</feature>
<comment type="caution">
    <text evidence="3">The sequence shown here is derived from an EMBL/GenBank/DDBJ whole genome shotgun (WGS) entry which is preliminary data.</text>
</comment>
<dbReference type="PROSITE" id="PS00062">
    <property type="entry name" value="ALDOKETO_REDUCTASE_2"/>
    <property type="match status" value="1"/>
</dbReference>
<dbReference type="InterPro" id="IPR036812">
    <property type="entry name" value="NAD(P)_OxRdtase_dom_sf"/>
</dbReference>
<dbReference type="PRINTS" id="PR00069">
    <property type="entry name" value="ALDKETRDTASE"/>
</dbReference>
<dbReference type="AlphaFoldDB" id="A0A087PPT2"/>
<dbReference type="PATRIC" id="fig|178901.10.peg.1636"/>
<accession>A0A087PPT2</accession>
<dbReference type="CDD" id="cd19148">
    <property type="entry name" value="AKR_AKR11B1"/>
    <property type="match status" value="1"/>
</dbReference>
<dbReference type="InterPro" id="IPR050523">
    <property type="entry name" value="AKR_Detox_Biosynth"/>
</dbReference>
<reference evidence="3 4" key="1">
    <citation type="submission" date="2015-06" db="EMBL/GenBank/DDBJ databases">
        <title>Improved classification and identification of acetic acid bacteria using matrix-assisted laser desorption/ionization time-of-flight mass spectrometry; Gluconobacter nephelii and Gluconobacter uchimurae are later heterotypic synonyms of Gluconobacter japonicus and Gluconobacter oxydans, respectively.</title>
        <authorList>
            <person name="Li L."/>
            <person name="Cleenwerck I."/>
            <person name="De Vuyst L."/>
            <person name="Vandamme P."/>
        </authorList>
    </citation>
    <scope>NUCLEOTIDE SEQUENCE [LARGE SCALE GENOMIC DNA]</scope>
    <source>
        <strain evidence="3 4">LMG 1552</strain>
    </source>
</reference>
<sequence length="327" mass="36233">MTAETLTIPGLAKPASRIALGTWAIGGSMWGGPDDVNAAKTIEKALDLGINVIDTAPVYGLGHSEEVIGRALEGKRDKVILATKVALNWQDGKVFRDSRPARIAQEIEDSLRRLRTDHIDLYQVHWPDPKTPMEETARALEKLVKDGKVRALGVSNFSPAQMDEFRKFAPLATIQPPYNLFEREIEQDVLPYAIKNNLVVLAYGPLCRGLLSGRMTADRKFEGDDLRKSDPKFQQPRFGQYLKAVEELKGIAEKHGKSMLALAIRWVLDRGPTIALWGARKPEQISGVDEAFGWKLDEADMKAIDAILARDITDPVGPEFMAPPARS</sequence>
<name>A0A087PPT2_9PROT</name>
<protein>
    <submittedName>
        <fullName evidence="3">General stress protein</fullName>
    </submittedName>
</protein>
<dbReference type="EMBL" id="LHZF01000140">
    <property type="protein sequence ID" value="KXV18184.1"/>
    <property type="molecule type" value="Genomic_DNA"/>
</dbReference>
<proteinExistence type="predicted"/>
<dbReference type="InterPro" id="IPR018170">
    <property type="entry name" value="Aldo/ket_reductase_CS"/>
</dbReference>
<dbReference type="Proteomes" id="UP000075526">
    <property type="component" value="Unassembled WGS sequence"/>
</dbReference>
<dbReference type="Pfam" id="PF00248">
    <property type="entry name" value="Aldo_ket_red"/>
    <property type="match status" value="1"/>
</dbReference>
<gene>
    <name evidence="3" type="ORF">AD933_03455</name>
</gene>
<dbReference type="InterPro" id="IPR023210">
    <property type="entry name" value="NADP_OxRdtase_dom"/>
</dbReference>
<dbReference type="PANTHER" id="PTHR43364">
    <property type="entry name" value="NADH-SPECIFIC METHYLGLYOXAL REDUCTASE-RELATED"/>
    <property type="match status" value="1"/>
</dbReference>
<evidence type="ECO:0000313" key="3">
    <source>
        <dbReference type="EMBL" id="KXV18184.1"/>
    </source>
</evidence>
<evidence type="ECO:0000259" key="2">
    <source>
        <dbReference type="Pfam" id="PF00248"/>
    </source>
</evidence>
<dbReference type="PANTHER" id="PTHR43364:SF4">
    <property type="entry name" value="NAD(P)-LINKED OXIDOREDUCTASE SUPERFAMILY PROTEIN"/>
    <property type="match status" value="1"/>
</dbReference>
<keyword evidence="1" id="KW-0560">Oxidoreductase</keyword>